<evidence type="ECO:0000256" key="1">
    <source>
        <dbReference type="SAM" id="MobiDB-lite"/>
    </source>
</evidence>
<gene>
    <name evidence="2" type="ORF">P8634_10835</name>
</gene>
<organism evidence="2 3">
    <name type="scientific">Limosilactobacillus fermentum</name>
    <name type="common">Lactobacillus fermentum</name>
    <dbReference type="NCBI Taxonomy" id="1613"/>
    <lineage>
        <taxon>Bacteria</taxon>
        <taxon>Bacillati</taxon>
        <taxon>Bacillota</taxon>
        <taxon>Bacilli</taxon>
        <taxon>Lactobacillales</taxon>
        <taxon>Lactobacillaceae</taxon>
        <taxon>Limosilactobacillus</taxon>
    </lineage>
</organism>
<dbReference type="AlphaFoldDB" id="A0AAJ5ZZN9"/>
<evidence type="ECO:0000313" key="3">
    <source>
        <dbReference type="Proteomes" id="UP001218104"/>
    </source>
</evidence>
<dbReference type="EMBL" id="CP121469">
    <property type="protein sequence ID" value="WFR90221.1"/>
    <property type="molecule type" value="Genomic_DNA"/>
</dbReference>
<dbReference type="InterPro" id="IPR007731">
    <property type="entry name" value="DUF669"/>
</dbReference>
<name>A0AAJ5ZZN9_LIMFE</name>
<reference evidence="2" key="1">
    <citation type="submission" date="2023-04" db="EMBL/GenBank/DDBJ databases">
        <title>Genomic of Limosilactobacillus fermentum MSJK0025.</title>
        <authorList>
            <person name="Yang S."/>
        </authorList>
    </citation>
    <scope>NUCLEOTIDE SEQUENCE</scope>
    <source>
        <strain evidence="2">MSJK0025</strain>
        <plasmid evidence="2">pMSJK0025</plasmid>
    </source>
</reference>
<feature type="region of interest" description="Disordered" evidence="1">
    <location>
        <begin position="137"/>
        <end position="202"/>
    </location>
</feature>
<proteinExistence type="predicted"/>
<evidence type="ECO:0000313" key="2">
    <source>
        <dbReference type="EMBL" id="WFR90221.1"/>
    </source>
</evidence>
<keyword evidence="2" id="KW-0614">Plasmid</keyword>
<dbReference type="Pfam" id="PF05037">
    <property type="entry name" value="DUF669"/>
    <property type="match status" value="1"/>
</dbReference>
<feature type="compositionally biased region" description="Polar residues" evidence="1">
    <location>
        <begin position="165"/>
        <end position="190"/>
    </location>
</feature>
<dbReference type="RefSeq" id="WP_278319391.1">
    <property type="nucleotide sequence ID" value="NZ_CP053314.1"/>
</dbReference>
<accession>A0AAJ5ZZN9</accession>
<geneLocation type="plasmid" evidence="2 3">
    <name>pMSJK0025</name>
</geneLocation>
<protein>
    <submittedName>
        <fullName evidence="2">DUF669 domain-containing protein</fullName>
    </submittedName>
</protein>
<dbReference type="Proteomes" id="UP001218104">
    <property type="component" value="Plasmid pMSJK0025"/>
</dbReference>
<feature type="compositionally biased region" description="Low complexity" evidence="1">
    <location>
        <begin position="153"/>
        <end position="164"/>
    </location>
</feature>
<sequence>MLFQVDSKNTFRGQHVEEAGTYNVEIIKSELKNSSNGNPMINLDYQVLDGTYQGAKIEYADTMTWIDSDPEKLEKSIKRFNDLLVKIGIPDGTQVNTIQDYAKGLMGQKLNVTVEWQQSDYGNNAGNYYLRVKYHNPLDQEGSKPNGQKRPESSSNGAGSQQNSKTGNCNYSSWGQNGTHGQPEPNQQAPQGAGFDFSNPPF</sequence>